<dbReference type="GO" id="GO:0000155">
    <property type="term" value="F:phosphorelay sensor kinase activity"/>
    <property type="evidence" value="ECO:0007669"/>
    <property type="project" value="InterPro"/>
</dbReference>
<feature type="transmembrane region" description="Helical" evidence="5">
    <location>
        <begin position="111"/>
        <end position="128"/>
    </location>
</feature>
<keyword evidence="2 8" id="KW-0418">Kinase</keyword>
<evidence type="ECO:0000256" key="1">
    <source>
        <dbReference type="ARBA" id="ARBA00022679"/>
    </source>
</evidence>
<dbReference type="InterPro" id="IPR036890">
    <property type="entry name" value="HATPase_C_sf"/>
</dbReference>
<keyword evidence="9" id="KW-1185">Reference proteome</keyword>
<keyword evidence="5" id="KW-0472">Membrane</keyword>
<dbReference type="AlphaFoldDB" id="A0A1H5V5F2"/>
<feature type="region of interest" description="Disordered" evidence="4">
    <location>
        <begin position="361"/>
        <end position="380"/>
    </location>
</feature>
<dbReference type="CDD" id="cd16917">
    <property type="entry name" value="HATPase_UhpB-NarQ-NarX-like"/>
    <property type="match status" value="1"/>
</dbReference>
<dbReference type="GO" id="GO:0016020">
    <property type="term" value="C:membrane"/>
    <property type="evidence" value="ECO:0007669"/>
    <property type="project" value="InterPro"/>
</dbReference>
<dbReference type="Gene3D" id="1.20.5.1930">
    <property type="match status" value="1"/>
</dbReference>
<evidence type="ECO:0000313" key="8">
    <source>
        <dbReference type="EMBL" id="SEF82426.1"/>
    </source>
</evidence>
<feature type="region of interest" description="Disordered" evidence="4">
    <location>
        <begin position="1"/>
        <end position="25"/>
    </location>
</feature>
<keyword evidence="5" id="KW-0812">Transmembrane</keyword>
<evidence type="ECO:0000313" key="9">
    <source>
        <dbReference type="Proteomes" id="UP000236754"/>
    </source>
</evidence>
<dbReference type="OrthoDB" id="5241784at2"/>
<evidence type="ECO:0000256" key="3">
    <source>
        <dbReference type="ARBA" id="ARBA00023012"/>
    </source>
</evidence>
<evidence type="ECO:0000256" key="2">
    <source>
        <dbReference type="ARBA" id="ARBA00022777"/>
    </source>
</evidence>
<evidence type="ECO:0000259" key="7">
    <source>
        <dbReference type="Pfam" id="PF07730"/>
    </source>
</evidence>
<organism evidence="8 9">
    <name type="scientific">Actinacidiphila yanglinensis</name>
    <dbReference type="NCBI Taxonomy" id="310779"/>
    <lineage>
        <taxon>Bacteria</taxon>
        <taxon>Bacillati</taxon>
        <taxon>Actinomycetota</taxon>
        <taxon>Actinomycetes</taxon>
        <taxon>Kitasatosporales</taxon>
        <taxon>Streptomycetaceae</taxon>
        <taxon>Actinacidiphila</taxon>
    </lineage>
</organism>
<dbReference type="PANTHER" id="PTHR24421:SF63">
    <property type="entry name" value="SENSOR HISTIDINE KINASE DESK"/>
    <property type="match status" value="1"/>
</dbReference>
<dbReference type="Gene3D" id="3.30.565.10">
    <property type="entry name" value="Histidine kinase-like ATPase, C-terminal domain"/>
    <property type="match status" value="1"/>
</dbReference>
<dbReference type="GO" id="GO:0046983">
    <property type="term" value="F:protein dimerization activity"/>
    <property type="evidence" value="ECO:0007669"/>
    <property type="project" value="InterPro"/>
</dbReference>
<feature type="compositionally biased region" description="Gly residues" evidence="4">
    <location>
        <begin position="8"/>
        <end position="18"/>
    </location>
</feature>
<feature type="domain" description="Signal transduction histidine kinase subgroup 3 dimerisation and phosphoacceptor" evidence="7">
    <location>
        <begin position="221"/>
        <end position="287"/>
    </location>
</feature>
<evidence type="ECO:0000256" key="5">
    <source>
        <dbReference type="SAM" id="Phobius"/>
    </source>
</evidence>
<feature type="transmembrane region" description="Helical" evidence="5">
    <location>
        <begin position="49"/>
        <end position="65"/>
    </location>
</feature>
<dbReference type="InterPro" id="IPR011712">
    <property type="entry name" value="Sig_transdc_His_kin_sub3_dim/P"/>
</dbReference>
<protein>
    <submittedName>
        <fullName evidence="8">Two-component system, NarL family, sensor histidine kinase DesK</fullName>
    </submittedName>
</protein>
<gene>
    <name evidence="8" type="ORF">SAMN05216223_102154</name>
</gene>
<feature type="transmembrane region" description="Helical" evidence="5">
    <location>
        <begin position="77"/>
        <end position="99"/>
    </location>
</feature>
<dbReference type="InterPro" id="IPR003594">
    <property type="entry name" value="HATPase_dom"/>
</dbReference>
<name>A0A1H5V5F2_9ACTN</name>
<accession>A0A1H5V5F2</accession>
<proteinExistence type="predicted"/>
<dbReference type="SUPFAM" id="SSF55874">
    <property type="entry name" value="ATPase domain of HSP90 chaperone/DNA topoisomerase II/histidine kinase"/>
    <property type="match status" value="1"/>
</dbReference>
<dbReference type="Proteomes" id="UP000236754">
    <property type="component" value="Unassembled WGS sequence"/>
</dbReference>
<keyword evidence="5" id="KW-1133">Transmembrane helix</keyword>
<keyword evidence="1" id="KW-0808">Transferase</keyword>
<evidence type="ECO:0000256" key="4">
    <source>
        <dbReference type="SAM" id="MobiDB-lite"/>
    </source>
</evidence>
<feature type="domain" description="Histidine kinase/HSP90-like ATPase" evidence="6">
    <location>
        <begin position="325"/>
        <end position="405"/>
    </location>
</feature>
<keyword evidence="3" id="KW-0902">Two-component regulatory system</keyword>
<dbReference type="EMBL" id="FNVU01000002">
    <property type="protein sequence ID" value="SEF82426.1"/>
    <property type="molecule type" value="Genomic_DNA"/>
</dbReference>
<dbReference type="PANTHER" id="PTHR24421">
    <property type="entry name" value="NITRATE/NITRITE SENSOR PROTEIN NARX-RELATED"/>
    <property type="match status" value="1"/>
</dbReference>
<dbReference type="Pfam" id="PF07730">
    <property type="entry name" value="HisKA_3"/>
    <property type="match status" value="1"/>
</dbReference>
<sequence>MTGDWWRRGGGGAAAGPGGEREPWPAWRQEVEASDSSPIGRPPENRRQALIKIMWISVWLLYLGSPVGDLAGGGHPVAVVIPAALGLAGFVGAYLTLAFFRTNTDQPPRRWVWWVLVALAVLATVLSVSLGRDWLVLFVYVGVACGAALPGRHSRWAVPAAAGLLLANAAAVDRHGQVYPELLLPALLGGFSMIGVQQLVGTMRELRAARDTVAQLAATEERLRLARDLHDLLGHSLSLITLKSELAGRMLPDRPHDAAQQVADIESVSRQALVDVREAVSGYRRPTLAAELASIRTALASAGISARVHVIEPVTGLTSAGEGALAWALREAVTNVVRHSGATVCVVALETGGGTATLTVSDDGRGPDDARPPGNGLTGLGERLVLEGGGLSTSRAGDGGFTLTAVVPLDPTPVGAKRRANGEE</sequence>
<reference evidence="8 9" key="1">
    <citation type="submission" date="2016-10" db="EMBL/GenBank/DDBJ databases">
        <authorList>
            <person name="de Groot N.N."/>
        </authorList>
    </citation>
    <scope>NUCLEOTIDE SEQUENCE [LARGE SCALE GENOMIC DNA]</scope>
    <source>
        <strain evidence="8 9">CGMCC 4.2023</strain>
    </source>
</reference>
<feature type="compositionally biased region" description="Basic and acidic residues" evidence="4">
    <location>
        <begin position="362"/>
        <end position="371"/>
    </location>
</feature>
<evidence type="ECO:0000259" key="6">
    <source>
        <dbReference type="Pfam" id="PF02518"/>
    </source>
</evidence>
<dbReference type="Pfam" id="PF02518">
    <property type="entry name" value="HATPase_c"/>
    <property type="match status" value="1"/>
</dbReference>
<dbReference type="InterPro" id="IPR050482">
    <property type="entry name" value="Sensor_HK_TwoCompSys"/>
</dbReference>